<feature type="region of interest" description="Disordered" evidence="5">
    <location>
        <begin position="1438"/>
        <end position="1459"/>
    </location>
</feature>
<dbReference type="CDD" id="cd08706">
    <property type="entry name" value="RGS_R12-like"/>
    <property type="match status" value="1"/>
</dbReference>
<feature type="compositionally biased region" description="Low complexity" evidence="5">
    <location>
        <begin position="1188"/>
        <end position="1197"/>
    </location>
</feature>
<dbReference type="Pfam" id="PF00595">
    <property type="entry name" value="PDZ"/>
    <property type="match status" value="1"/>
</dbReference>
<name>A0A0A1WJX2_ZEUCU</name>
<dbReference type="SUPFAM" id="SSF50729">
    <property type="entry name" value="PH domain-like"/>
    <property type="match status" value="1"/>
</dbReference>
<feature type="domain" description="RGS" evidence="7">
    <location>
        <begin position="974"/>
        <end position="1090"/>
    </location>
</feature>
<feature type="compositionally biased region" description="Polar residues" evidence="5">
    <location>
        <begin position="600"/>
        <end position="614"/>
    </location>
</feature>
<gene>
    <name evidence="9" type="primary">loco_3</name>
    <name evidence="9" type="ORF">g.43048</name>
</gene>
<dbReference type="GO" id="GO:0005096">
    <property type="term" value="F:GTPase activator activity"/>
    <property type="evidence" value="ECO:0007669"/>
    <property type="project" value="UniProtKB-KW"/>
</dbReference>
<feature type="region of interest" description="Disordered" evidence="5">
    <location>
        <begin position="1614"/>
        <end position="1679"/>
    </location>
</feature>
<dbReference type="GO" id="GO:0005634">
    <property type="term" value="C:nucleus"/>
    <property type="evidence" value="ECO:0007669"/>
    <property type="project" value="TreeGrafter"/>
</dbReference>
<feature type="region of interest" description="Disordered" evidence="5">
    <location>
        <begin position="591"/>
        <end position="614"/>
    </location>
</feature>
<dbReference type="GO" id="GO:0005886">
    <property type="term" value="C:plasma membrane"/>
    <property type="evidence" value="ECO:0007669"/>
    <property type="project" value="TreeGrafter"/>
</dbReference>
<dbReference type="PRINTS" id="PR01301">
    <property type="entry name" value="RGSPROTEIN"/>
</dbReference>
<feature type="domain" description="RBD" evidence="8">
    <location>
        <begin position="1284"/>
        <end position="1354"/>
    </location>
</feature>
<feature type="compositionally biased region" description="Basic and acidic residues" evidence="5">
    <location>
        <begin position="1450"/>
        <end position="1459"/>
    </location>
</feature>
<dbReference type="PANTHER" id="PTHR45945:SF3">
    <property type="entry name" value="REGULATOR OF G-PROTEIN SIGNALING LOCO"/>
    <property type="match status" value="1"/>
</dbReference>
<dbReference type="SMART" id="SM00390">
    <property type="entry name" value="GoLoco"/>
    <property type="match status" value="1"/>
</dbReference>
<organism evidence="9">
    <name type="scientific">Zeugodacus cucurbitae</name>
    <name type="common">Melon fruit fly</name>
    <name type="synonym">Bactrocera cucurbitae</name>
    <dbReference type="NCBI Taxonomy" id="28588"/>
    <lineage>
        <taxon>Eukaryota</taxon>
        <taxon>Metazoa</taxon>
        <taxon>Ecdysozoa</taxon>
        <taxon>Arthropoda</taxon>
        <taxon>Hexapoda</taxon>
        <taxon>Insecta</taxon>
        <taxon>Pterygota</taxon>
        <taxon>Neoptera</taxon>
        <taxon>Endopterygota</taxon>
        <taxon>Diptera</taxon>
        <taxon>Brachycera</taxon>
        <taxon>Muscomorpha</taxon>
        <taxon>Tephritoidea</taxon>
        <taxon>Tephritidae</taxon>
        <taxon>Zeugodacus</taxon>
        <taxon>Zeugodacus</taxon>
    </lineage>
</organism>
<dbReference type="InterPro" id="IPR016137">
    <property type="entry name" value="RGS"/>
</dbReference>
<feature type="compositionally biased region" description="Low complexity" evidence="5">
    <location>
        <begin position="8"/>
        <end position="24"/>
    </location>
</feature>
<dbReference type="InterPro" id="IPR001478">
    <property type="entry name" value="PDZ"/>
</dbReference>
<dbReference type="Pfam" id="PF00615">
    <property type="entry name" value="RGS"/>
    <property type="match status" value="1"/>
</dbReference>
<feature type="region of interest" description="Disordered" evidence="5">
    <location>
        <begin position="1700"/>
        <end position="1748"/>
    </location>
</feature>
<dbReference type="InterPro" id="IPR029071">
    <property type="entry name" value="Ubiquitin-like_domsf"/>
</dbReference>
<dbReference type="InterPro" id="IPR024066">
    <property type="entry name" value="RGS_subdom1/3"/>
</dbReference>
<dbReference type="SUPFAM" id="SSF50156">
    <property type="entry name" value="PDZ domain-like"/>
    <property type="match status" value="1"/>
</dbReference>
<dbReference type="SMART" id="SM00228">
    <property type="entry name" value="PDZ"/>
    <property type="match status" value="1"/>
</dbReference>
<dbReference type="GO" id="GO:0008277">
    <property type="term" value="P:regulation of G protein-coupled receptor signaling pathway"/>
    <property type="evidence" value="ECO:0007669"/>
    <property type="project" value="TreeGrafter"/>
</dbReference>
<feature type="region of interest" description="Disordered" evidence="5">
    <location>
        <begin position="517"/>
        <end position="538"/>
    </location>
</feature>
<dbReference type="Gene3D" id="3.10.20.90">
    <property type="entry name" value="Phosphatidylinositol 3-kinase Catalytic Subunit, Chain A, domain 1"/>
    <property type="match status" value="2"/>
</dbReference>
<dbReference type="InterPro" id="IPR003109">
    <property type="entry name" value="GoLoco_motif"/>
</dbReference>
<dbReference type="InterPro" id="IPR036305">
    <property type="entry name" value="RGS_sf"/>
</dbReference>
<feature type="domain" description="PDZ" evidence="6">
    <location>
        <begin position="70"/>
        <end position="147"/>
    </location>
</feature>
<dbReference type="SMART" id="SM00455">
    <property type="entry name" value="RBD"/>
    <property type="match status" value="2"/>
</dbReference>
<dbReference type="InterPro" id="IPR003116">
    <property type="entry name" value="RBD_dom"/>
</dbReference>
<dbReference type="PROSITE" id="PS50106">
    <property type="entry name" value="PDZ"/>
    <property type="match status" value="1"/>
</dbReference>
<keyword evidence="2" id="KW-0343">GTPase activation</keyword>
<dbReference type="EMBL" id="GBXI01015130">
    <property type="protein sequence ID" value="JAC99161.1"/>
    <property type="molecule type" value="Transcribed_RNA"/>
</dbReference>
<accession>A0A0A1WJX2</accession>
<feature type="region of interest" description="Disordered" evidence="5">
    <location>
        <begin position="799"/>
        <end position="833"/>
    </location>
</feature>
<dbReference type="GO" id="GO:0048699">
    <property type="term" value="P:generation of neurons"/>
    <property type="evidence" value="ECO:0007669"/>
    <property type="project" value="UniProtKB-ARBA"/>
</dbReference>
<feature type="region of interest" description="Disordered" evidence="5">
    <location>
        <begin position="39"/>
        <end position="68"/>
    </location>
</feature>
<dbReference type="Gene3D" id="1.10.167.10">
    <property type="entry name" value="Regulator of G-protein Signalling 4, domain 2"/>
    <property type="match status" value="1"/>
</dbReference>
<dbReference type="Gene3D" id="2.30.42.10">
    <property type="match status" value="1"/>
</dbReference>
<feature type="domain" description="RBD" evidence="8">
    <location>
        <begin position="1213"/>
        <end position="1283"/>
    </location>
</feature>
<dbReference type="CDD" id="cd06710">
    <property type="entry name" value="PDZ_RGS12-like"/>
    <property type="match status" value="1"/>
</dbReference>
<dbReference type="SMART" id="SM00315">
    <property type="entry name" value="RGS"/>
    <property type="match status" value="1"/>
</dbReference>
<dbReference type="InterPro" id="IPR011993">
    <property type="entry name" value="PH-like_dom_sf"/>
</dbReference>
<dbReference type="GO" id="GO:0005737">
    <property type="term" value="C:cytoplasm"/>
    <property type="evidence" value="ECO:0007669"/>
    <property type="project" value="UniProtKB-SubCell"/>
</dbReference>
<dbReference type="PROSITE" id="PS50898">
    <property type="entry name" value="RBD"/>
    <property type="match status" value="2"/>
</dbReference>
<dbReference type="InterPro" id="IPR046995">
    <property type="entry name" value="RGS10/12/14-like"/>
</dbReference>
<feature type="compositionally biased region" description="Pro residues" evidence="5">
    <location>
        <begin position="1701"/>
        <end position="1710"/>
    </location>
</feature>
<feature type="compositionally biased region" description="Polar residues" evidence="5">
    <location>
        <begin position="41"/>
        <end position="55"/>
    </location>
</feature>
<evidence type="ECO:0000259" key="6">
    <source>
        <dbReference type="PROSITE" id="PS50106"/>
    </source>
</evidence>
<dbReference type="InterPro" id="IPR044926">
    <property type="entry name" value="RGS_subdomain_2"/>
</dbReference>
<keyword evidence="4" id="KW-0677">Repeat</keyword>
<feature type="region of interest" description="Disordered" evidence="5">
    <location>
        <begin position="1138"/>
        <end position="1197"/>
    </location>
</feature>
<dbReference type="FunFam" id="1.10.167.10:FF:000001">
    <property type="entry name" value="Putative regulator of g-protein signaling 12"/>
    <property type="match status" value="1"/>
</dbReference>
<feature type="compositionally biased region" description="Low complexity" evidence="5">
    <location>
        <begin position="1614"/>
        <end position="1626"/>
    </location>
</feature>
<evidence type="ECO:0000259" key="8">
    <source>
        <dbReference type="PROSITE" id="PS50898"/>
    </source>
</evidence>
<feature type="compositionally biased region" description="Low complexity" evidence="5">
    <location>
        <begin position="1711"/>
        <end position="1748"/>
    </location>
</feature>
<evidence type="ECO:0000256" key="5">
    <source>
        <dbReference type="SAM" id="MobiDB-lite"/>
    </source>
</evidence>
<proteinExistence type="predicted"/>
<feature type="compositionally biased region" description="Polar residues" evidence="5">
    <location>
        <begin position="523"/>
        <end position="538"/>
    </location>
</feature>
<reference evidence="9" key="2">
    <citation type="journal article" date="2015" name="Gigascience">
        <title>Reconstructing a comprehensive transcriptome assembly of a white-pupal translocated strain of the pest fruit fly Bactrocera cucurbitae.</title>
        <authorList>
            <person name="Sim S.B."/>
            <person name="Calla B."/>
            <person name="Hall B."/>
            <person name="DeRego T."/>
            <person name="Geib S.M."/>
        </authorList>
    </citation>
    <scope>NUCLEOTIDE SEQUENCE</scope>
</reference>
<keyword evidence="3" id="KW-0963">Cytoplasm</keyword>
<dbReference type="Pfam" id="PF02196">
    <property type="entry name" value="RBD"/>
    <property type="match status" value="1"/>
</dbReference>
<evidence type="ECO:0000256" key="3">
    <source>
        <dbReference type="ARBA" id="ARBA00022490"/>
    </source>
</evidence>
<reference evidence="9" key="1">
    <citation type="submission" date="2014-11" db="EMBL/GenBank/DDBJ databases">
        <authorList>
            <person name="Geib S."/>
        </authorList>
    </citation>
    <scope>NUCLEOTIDE SEQUENCE</scope>
</reference>
<evidence type="ECO:0000256" key="4">
    <source>
        <dbReference type="ARBA" id="ARBA00022737"/>
    </source>
</evidence>
<dbReference type="SUPFAM" id="SSF54236">
    <property type="entry name" value="Ubiquitin-like"/>
    <property type="match status" value="2"/>
</dbReference>
<sequence>MHHHHPLASTQTTNGATSANNNAAVPALPNVGSINAVIASGSANNPNTSAGTSHVQQRRRKKRPNYGTRTVEVRRGYNGFGFTISGQQPCRLSCIVSNSPADQAGLRAGDFLISVNGLNVSKLPHETVVQLIGNSFGSIRMQIAENYYSDSSDEENAALMLQQQTAVSSLNGVLSNQLGLGVGGVRAKPRYLHHKAKMHRLRNSPQKKRTVTLQQQQQLARAEQLSKCVSALKPMELQKLRPLIEDLPMPINSSAYMLPSVSAAKEASADAAAASNSAADLANVNAMARAPAAALEYRAIVGYLGTIEMPKQISHSSKLQTVRSCIRKLRQEKRQPNMVLMTILPDCLRLQAANGNTLASYASERLNYVSSSSESENRFFGLVTSAVHTSHMDDDDEDEDDIQAANVRNGQGVVGVGGAAGNNGNAHVSISNSCHVFVVDTKLCEHQTHVPRAAEFRIHCTRDPISSLCLEFPNNSEYVVNLIRSMYTMRIMPPMVRHHAAEDIVNGYGACVAGGPAAAAHSPQPSNHSEISTTTSNSDSGIGFHNDCNNISDRILVVDFPGAPELRMRPMGARPLGIFNNFDNVTDKCPTAHAVPEENSPPQSADVASTSNSHFANSRPNLLASFNLIKSPATSLQTTRSCDDVLALVERSADDGETATLDQQSLIAPHASMDDISLHSTAPSASAISCSAADDHLFLHPAACMLAMQQQKQRPTASQVYALLQDCLSRARNARQSLPAHTTPDALLSAQNCNGNSSAAATALTKRHSIGFEASNITPPVPALNVSTFETNTWKSLQDLRENEESLTSHPPDGINSEPDLLNPNLPANASPFRRAWGQSSFRTPRTDKRALQQLQLQQQSGQHQHLSPLVRRSSSMTASDNDVYIKSIHHTDYHDELKQAHSQHQIATSAAAIVAARNANAVAAVSAATLATANAKNIKIGSCTNQLKMPQLKTTSSTATDNGVGGVTAWGTAFERLLEDPAGMHTFAEFLKKEFSAENIYFWTACERYRALESSVERSTQAMAIFSKHLANGALEPVNVDSQARNLTQEKLESAEPDIFAPAQKQIFNLMKFDSYQRFIRSDMYKSCLEAEEKRQPLPYKAEDLDELLRTPAHQPVSVSSIVSKLKKSASNAEDRCRKSLLPWHRKTSSNKAPRDGADAPSECKTTTNKLAPLSSHSLKVAPAQNSQSDIHSSRSSLSSFDGLPGASILPGTCRVILSDASTTMVQARANETVGQLVERLLEKRGLSYQYYDVVAKGTTKSIDLQTSSQTLVGKEVMIEQRVAFKMDLPDRKVISVKSKPKKQLHEVVCPILHKYNYDIEEVQVVMRETQEPIDLSLTVTHADGQRLQALWLKPPPLLQCNDYQNGNGCAPKVAKASTSTKSVSFPSALKQANGGALRSTAGNSINVSHSTQSALDEITNKVFTELMQVKVEAASAEKTQPLAAHNGKVNDHASLKSDDCASETSSIFERIRRRDNNIQSLKLKLKKRSTSSQHSEETNQSCHTTASNGQLPAPTAVSTTVLDIKKPIIAKLKAGVKLQMPERVAENQDELLEGLKRAQLARLEDQRGTEINFELPDFLKNKENLNASKLRKARANLSPINKPPTQISVAATDEQPAQTAPQPTLQERPQPAPRLSITNKLKANTTVSPLKHEPDAPAQSNTLEVRQTEPATPLTANPTSAILESEYAAALVGTNSCKGPPPLPPKPKVLPIKPSNWGAAASMSNSSAASTPTTPSTTSIPTLPTPTHKSFTTVGLTNSVTTNVEDAPLMLHVSSKHFTPNEIAPRKTHLSIATEQPTSARCAYLEEPSSSFV</sequence>
<feature type="region of interest" description="Disordered" evidence="5">
    <location>
        <begin position="1"/>
        <end position="24"/>
    </location>
</feature>
<feature type="compositionally biased region" description="Polar residues" evidence="5">
    <location>
        <begin position="1638"/>
        <end position="1650"/>
    </location>
</feature>
<dbReference type="InterPro" id="IPR036034">
    <property type="entry name" value="PDZ_sf"/>
</dbReference>
<evidence type="ECO:0000256" key="2">
    <source>
        <dbReference type="ARBA" id="ARBA00022468"/>
    </source>
</evidence>
<comment type="subcellular location">
    <subcellularLocation>
        <location evidence="1">Cytoplasm</location>
    </subcellularLocation>
</comment>
<evidence type="ECO:0000256" key="1">
    <source>
        <dbReference type="ARBA" id="ARBA00004496"/>
    </source>
</evidence>
<protein>
    <submittedName>
        <fullName evidence="9">Regulator of G-protein signaling loco</fullName>
    </submittedName>
</protein>
<evidence type="ECO:0000259" key="7">
    <source>
        <dbReference type="PROSITE" id="PS50132"/>
    </source>
</evidence>
<feature type="compositionally biased region" description="Polar residues" evidence="5">
    <location>
        <begin position="1500"/>
        <end position="1515"/>
    </location>
</feature>
<dbReference type="CDD" id="cd01817">
    <property type="entry name" value="RBD1_RGS12_like"/>
    <property type="match status" value="1"/>
</dbReference>
<dbReference type="SUPFAM" id="SSF48097">
    <property type="entry name" value="Regulator of G-protein signaling, RGS"/>
    <property type="match status" value="1"/>
</dbReference>
<dbReference type="Gene3D" id="2.30.29.30">
    <property type="entry name" value="Pleckstrin-homology domain (PH domain)/Phosphotyrosine-binding domain (PTB)"/>
    <property type="match status" value="1"/>
</dbReference>
<dbReference type="GO" id="GO:0007165">
    <property type="term" value="P:signal transduction"/>
    <property type="evidence" value="ECO:0007669"/>
    <property type="project" value="InterPro"/>
</dbReference>
<dbReference type="PROSITE" id="PS50132">
    <property type="entry name" value="RGS"/>
    <property type="match status" value="1"/>
</dbReference>
<dbReference type="Gene3D" id="1.10.196.10">
    <property type="match status" value="1"/>
</dbReference>
<evidence type="ECO:0000313" key="9">
    <source>
        <dbReference type="EMBL" id="JAC99161.1"/>
    </source>
</evidence>
<dbReference type="CDD" id="cd17067">
    <property type="entry name" value="RBD2_RGS12_like"/>
    <property type="match status" value="1"/>
</dbReference>
<dbReference type="PANTHER" id="PTHR45945">
    <property type="entry name" value="REGULATOR OF G-PROTEIN SIGNALING LOCO"/>
    <property type="match status" value="1"/>
</dbReference>
<dbReference type="PROSITE" id="PS50877">
    <property type="entry name" value="GOLOCO"/>
    <property type="match status" value="1"/>
</dbReference>
<feature type="region of interest" description="Disordered" evidence="5">
    <location>
        <begin position="1486"/>
        <end position="1515"/>
    </location>
</feature>
<feature type="compositionally biased region" description="Polar residues" evidence="5">
    <location>
        <begin position="1165"/>
        <end position="1179"/>
    </location>
</feature>